<dbReference type="Proteomes" id="UP001237642">
    <property type="component" value="Unassembled WGS sequence"/>
</dbReference>
<accession>A0AAD8MF10</accession>
<dbReference type="AlphaFoldDB" id="A0AAD8MF10"/>
<dbReference type="InterPro" id="IPR005380">
    <property type="entry name" value="XS_domain"/>
</dbReference>
<dbReference type="PANTHER" id="PTHR21596:SF65">
    <property type="entry name" value="PROTEIN INVOLVED IN DE NOVO 2-RELATED"/>
    <property type="match status" value="1"/>
</dbReference>
<sequence length="115" mass="13091">MSSSRMPAEKRSMQNSDINELLVYPWVGILANIPRTIENGKYVGESGTKLRNEFTAQGFKPKKVNALWNNRGHTGFAVVEFGKDWPGFHCAMEFEKKIKAAGERKLRLWMDWTGG</sequence>
<keyword evidence="3" id="KW-1185">Reference proteome</keyword>
<dbReference type="InterPro" id="IPR045177">
    <property type="entry name" value="FDM1-5/IDN2"/>
</dbReference>
<dbReference type="Pfam" id="PF03468">
    <property type="entry name" value="XS"/>
    <property type="match status" value="1"/>
</dbReference>
<comment type="caution">
    <text evidence="2">The sequence shown here is derived from an EMBL/GenBank/DDBJ whole genome shotgun (WGS) entry which is preliminary data.</text>
</comment>
<evidence type="ECO:0000259" key="1">
    <source>
        <dbReference type="Pfam" id="PF03468"/>
    </source>
</evidence>
<organism evidence="2 3">
    <name type="scientific">Heracleum sosnowskyi</name>
    <dbReference type="NCBI Taxonomy" id="360622"/>
    <lineage>
        <taxon>Eukaryota</taxon>
        <taxon>Viridiplantae</taxon>
        <taxon>Streptophyta</taxon>
        <taxon>Embryophyta</taxon>
        <taxon>Tracheophyta</taxon>
        <taxon>Spermatophyta</taxon>
        <taxon>Magnoliopsida</taxon>
        <taxon>eudicotyledons</taxon>
        <taxon>Gunneridae</taxon>
        <taxon>Pentapetalae</taxon>
        <taxon>asterids</taxon>
        <taxon>campanulids</taxon>
        <taxon>Apiales</taxon>
        <taxon>Apiaceae</taxon>
        <taxon>Apioideae</taxon>
        <taxon>apioid superclade</taxon>
        <taxon>Tordylieae</taxon>
        <taxon>Tordyliinae</taxon>
        <taxon>Heracleum</taxon>
    </lineage>
</organism>
<dbReference type="Gene3D" id="3.30.70.2890">
    <property type="entry name" value="XS domain"/>
    <property type="match status" value="1"/>
</dbReference>
<dbReference type="EMBL" id="JAUIZM010000008">
    <property type="protein sequence ID" value="KAK1371071.1"/>
    <property type="molecule type" value="Genomic_DNA"/>
</dbReference>
<protein>
    <recommendedName>
        <fullName evidence="1">XS domain-containing protein</fullName>
    </recommendedName>
</protein>
<feature type="domain" description="XS" evidence="1">
    <location>
        <begin position="20"/>
        <end position="105"/>
    </location>
</feature>
<dbReference type="GO" id="GO:0080188">
    <property type="term" value="P:gene silencing by siRNA-directed DNA methylation"/>
    <property type="evidence" value="ECO:0007669"/>
    <property type="project" value="InterPro"/>
</dbReference>
<evidence type="ECO:0000313" key="2">
    <source>
        <dbReference type="EMBL" id="KAK1371071.1"/>
    </source>
</evidence>
<proteinExistence type="predicted"/>
<reference evidence="2" key="2">
    <citation type="submission" date="2023-05" db="EMBL/GenBank/DDBJ databases">
        <authorList>
            <person name="Schelkunov M.I."/>
        </authorList>
    </citation>
    <scope>NUCLEOTIDE SEQUENCE</scope>
    <source>
        <strain evidence="2">Hsosn_3</strain>
        <tissue evidence="2">Leaf</tissue>
    </source>
</reference>
<evidence type="ECO:0000313" key="3">
    <source>
        <dbReference type="Proteomes" id="UP001237642"/>
    </source>
</evidence>
<dbReference type="InterPro" id="IPR038588">
    <property type="entry name" value="XS_domain_sf"/>
</dbReference>
<gene>
    <name evidence="2" type="ORF">POM88_037163</name>
</gene>
<name>A0AAD8MF10_9APIA</name>
<dbReference type="PANTHER" id="PTHR21596">
    <property type="entry name" value="RIBONUCLEASE P SUBUNIT P38"/>
    <property type="match status" value="1"/>
</dbReference>
<reference evidence="2" key="1">
    <citation type="submission" date="2023-02" db="EMBL/GenBank/DDBJ databases">
        <title>Genome of toxic invasive species Heracleum sosnowskyi carries increased number of genes despite the absence of recent whole-genome duplications.</title>
        <authorList>
            <person name="Schelkunov M."/>
            <person name="Shtratnikova V."/>
            <person name="Makarenko M."/>
            <person name="Klepikova A."/>
            <person name="Omelchenko D."/>
            <person name="Novikova G."/>
            <person name="Obukhova E."/>
            <person name="Bogdanov V."/>
            <person name="Penin A."/>
            <person name="Logacheva M."/>
        </authorList>
    </citation>
    <scope>NUCLEOTIDE SEQUENCE</scope>
    <source>
        <strain evidence="2">Hsosn_3</strain>
        <tissue evidence="2">Leaf</tissue>
    </source>
</reference>